<evidence type="ECO:0000313" key="8">
    <source>
        <dbReference type="EMBL" id="CAG9167893.1"/>
    </source>
</evidence>
<feature type="domain" description="Acyl-CoA oxidase/dehydrogenase middle" evidence="6">
    <location>
        <begin position="125"/>
        <end position="213"/>
    </location>
</feature>
<feature type="domain" description="Acyl-CoA dehydrogenase/oxidase C-terminal" evidence="5">
    <location>
        <begin position="225"/>
        <end position="373"/>
    </location>
</feature>
<keyword evidence="4" id="KW-0274">FAD</keyword>
<dbReference type="Pfam" id="PF02771">
    <property type="entry name" value="Acyl-CoA_dh_N"/>
    <property type="match status" value="1"/>
</dbReference>
<comment type="cofactor">
    <cofactor evidence="1">
        <name>FAD</name>
        <dbReference type="ChEBI" id="CHEBI:57692"/>
    </cofactor>
</comment>
<dbReference type="EMBL" id="CAJZAI010000002">
    <property type="protein sequence ID" value="CAG9167893.1"/>
    <property type="molecule type" value="Genomic_DNA"/>
</dbReference>
<dbReference type="InterPro" id="IPR036250">
    <property type="entry name" value="AcylCo_DH-like_C"/>
</dbReference>
<dbReference type="EC" id="1.3.99.-" evidence="8"/>
<comment type="caution">
    <text evidence="8">The sequence shown here is derived from an EMBL/GenBank/DDBJ whole genome shotgun (WGS) entry which is preliminary data.</text>
</comment>
<organism evidence="8 9">
    <name type="scientific">Cupriavidus laharis</name>
    <dbReference type="NCBI Taxonomy" id="151654"/>
    <lineage>
        <taxon>Bacteria</taxon>
        <taxon>Pseudomonadati</taxon>
        <taxon>Pseudomonadota</taxon>
        <taxon>Betaproteobacteria</taxon>
        <taxon>Burkholderiales</taxon>
        <taxon>Burkholderiaceae</taxon>
        <taxon>Cupriavidus</taxon>
    </lineage>
</organism>
<dbReference type="InterPro" id="IPR037069">
    <property type="entry name" value="AcylCoA_DH/ox_N_sf"/>
</dbReference>
<dbReference type="InterPro" id="IPR009075">
    <property type="entry name" value="AcylCo_DH/oxidase_C"/>
</dbReference>
<dbReference type="InterPro" id="IPR009100">
    <property type="entry name" value="AcylCoA_DH/oxidase_NM_dom_sf"/>
</dbReference>
<proteinExistence type="inferred from homology"/>
<dbReference type="Gene3D" id="2.40.110.10">
    <property type="entry name" value="Butyryl-CoA Dehydrogenase, subunit A, domain 2"/>
    <property type="match status" value="1"/>
</dbReference>
<gene>
    <name evidence="8" type="primary">mmgC_1</name>
    <name evidence="8" type="ORF">LMG23992_00948</name>
</gene>
<accession>A0ABN7Y3N5</accession>
<evidence type="ECO:0000313" key="9">
    <source>
        <dbReference type="Proteomes" id="UP000727654"/>
    </source>
</evidence>
<evidence type="ECO:0000256" key="1">
    <source>
        <dbReference type="ARBA" id="ARBA00001974"/>
    </source>
</evidence>
<dbReference type="PANTHER" id="PTHR43884:SF12">
    <property type="entry name" value="ISOVALERYL-COA DEHYDROGENASE, MITOCHONDRIAL-RELATED"/>
    <property type="match status" value="1"/>
</dbReference>
<dbReference type="Gene3D" id="1.10.540.10">
    <property type="entry name" value="Acyl-CoA dehydrogenase/oxidase, N-terminal domain"/>
    <property type="match status" value="1"/>
</dbReference>
<dbReference type="RefSeq" id="WP_224078634.1">
    <property type="nucleotide sequence ID" value="NZ_CAJZAI010000002.1"/>
</dbReference>
<dbReference type="InterPro" id="IPR046373">
    <property type="entry name" value="Acyl-CoA_Oxase/DH_mid-dom_sf"/>
</dbReference>
<dbReference type="Gene3D" id="1.20.140.10">
    <property type="entry name" value="Butyryl-CoA Dehydrogenase, subunit A, domain 3"/>
    <property type="match status" value="1"/>
</dbReference>
<dbReference type="Pfam" id="PF02770">
    <property type="entry name" value="Acyl-CoA_dh_M"/>
    <property type="match status" value="1"/>
</dbReference>
<keyword evidence="9" id="KW-1185">Reference proteome</keyword>
<dbReference type="Proteomes" id="UP000727654">
    <property type="component" value="Unassembled WGS sequence"/>
</dbReference>
<evidence type="ECO:0000259" key="5">
    <source>
        <dbReference type="Pfam" id="PF00441"/>
    </source>
</evidence>
<evidence type="ECO:0000259" key="6">
    <source>
        <dbReference type="Pfam" id="PF02770"/>
    </source>
</evidence>
<dbReference type="InterPro" id="IPR006089">
    <property type="entry name" value="Acyl-CoA_DH_CS"/>
</dbReference>
<keyword evidence="3" id="KW-0285">Flavoprotein</keyword>
<protein>
    <submittedName>
        <fullName evidence="8">Acyl-CoA dehydrogenase</fullName>
        <ecNumber evidence="8">1.3.99.-</ecNumber>
    </submittedName>
</protein>
<evidence type="ECO:0000256" key="4">
    <source>
        <dbReference type="ARBA" id="ARBA00022827"/>
    </source>
</evidence>
<dbReference type="PROSITE" id="PS00073">
    <property type="entry name" value="ACYL_COA_DH_2"/>
    <property type="match status" value="1"/>
</dbReference>
<sequence>MPYQLPTEDQTLAVESFRKFLQSEIKPVAREYRDRFIPKEKMRELTQRIAEFGLPGCSIPAELGGMGLTFTMQGMLFEELVACSCDIALAVMINLGLPLLLTGASQELRDKYMADALAGKIFSSVAISEPDVGSNVAELKTRAVRDGDHYIINGEKTWISNGEYSDVVVVTCRTESGLSHILVDRKEHGYESRNIDKIALGSQSTAQLFFQDVRVPVTNLIGKEGEGLKNTMKLFEVARGHVGTLSIGLMRASLEESIAYAKDRKQFGKPIAAHQLVAAKIANMAMLLDASRLMCHRVFGLIDAGIRCDMEASMAKAFATEAAVRACRDAVQLHGGNGITKEFNVERYLREAIIIPIPDGTTEIQQLAISRALTGISAFA</sequence>
<feature type="domain" description="Acyl-CoA dehydrogenase/oxidase N-terminal" evidence="7">
    <location>
        <begin position="7"/>
        <end position="119"/>
    </location>
</feature>
<dbReference type="PANTHER" id="PTHR43884">
    <property type="entry name" value="ACYL-COA DEHYDROGENASE"/>
    <property type="match status" value="1"/>
</dbReference>
<reference evidence="8 9" key="1">
    <citation type="submission" date="2021-08" db="EMBL/GenBank/DDBJ databases">
        <authorList>
            <person name="Peeters C."/>
        </authorList>
    </citation>
    <scope>NUCLEOTIDE SEQUENCE [LARGE SCALE GENOMIC DNA]</scope>
    <source>
        <strain evidence="8 9">LMG 23992</strain>
    </source>
</reference>
<keyword evidence="8" id="KW-0560">Oxidoreductase</keyword>
<comment type="similarity">
    <text evidence="2">Belongs to the acyl-CoA dehydrogenase family.</text>
</comment>
<dbReference type="GO" id="GO:0016491">
    <property type="term" value="F:oxidoreductase activity"/>
    <property type="evidence" value="ECO:0007669"/>
    <property type="project" value="UniProtKB-KW"/>
</dbReference>
<evidence type="ECO:0000259" key="7">
    <source>
        <dbReference type="Pfam" id="PF02771"/>
    </source>
</evidence>
<dbReference type="Pfam" id="PF00441">
    <property type="entry name" value="Acyl-CoA_dh_1"/>
    <property type="match status" value="1"/>
</dbReference>
<name>A0ABN7Y3N5_9BURK</name>
<dbReference type="InterPro" id="IPR006091">
    <property type="entry name" value="Acyl-CoA_Oxase/DH_mid-dom"/>
</dbReference>
<dbReference type="SUPFAM" id="SSF47203">
    <property type="entry name" value="Acyl-CoA dehydrogenase C-terminal domain-like"/>
    <property type="match status" value="1"/>
</dbReference>
<dbReference type="SUPFAM" id="SSF56645">
    <property type="entry name" value="Acyl-CoA dehydrogenase NM domain-like"/>
    <property type="match status" value="1"/>
</dbReference>
<dbReference type="InterPro" id="IPR013786">
    <property type="entry name" value="AcylCoA_DH/ox_N"/>
</dbReference>
<evidence type="ECO:0000256" key="2">
    <source>
        <dbReference type="ARBA" id="ARBA00009347"/>
    </source>
</evidence>
<evidence type="ECO:0000256" key="3">
    <source>
        <dbReference type="ARBA" id="ARBA00022630"/>
    </source>
</evidence>